<dbReference type="SUPFAM" id="SSF53098">
    <property type="entry name" value="Ribonuclease H-like"/>
    <property type="match status" value="1"/>
</dbReference>
<evidence type="ECO:0000256" key="5">
    <source>
        <dbReference type="ARBA" id="ARBA00022839"/>
    </source>
</evidence>
<feature type="region of interest" description="Disordered" evidence="7">
    <location>
        <begin position="1"/>
        <end position="102"/>
    </location>
</feature>
<dbReference type="PANTHER" id="PTHR12801:SF115">
    <property type="entry name" value="FI18136P1-RELATED"/>
    <property type="match status" value="1"/>
</dbReference>
<feature type="compositionally biased region" description="Basic and acidic residues" evidence="7">
    <location>
        <begin position="44"/>
        <end position="56"/>
    </location>
</feature>
<evidence type="ECO:0000259" key="8">
    <source>
        <dbReference type="SMART" id="SM00479"/>
    </source>
</evidence>
<evidence type="ECO:0000313" key="9">
    <source>
        <dbReference type="EMBL" id="CAF9908616.1"/>
    </source>
</evidence>
<name>A0A8H3ETH7_9LECA</name>
<dbReference type="CDD" id="cd06145">
    <property type="entry name" value="REX1_like"/>
    <property type="match status" value="1"/>
</dbReference>
<evidence type="ECO:0000313" key="10">
    <source>
        <dbReference type="Proteomes" id="UP000664521"/>
    </source>
</evidence>
<accession>A0A8H3ETH7</accession>
<evidence type="ECO:0000256" key="4">
    <source>
        <dbReference type="ARBA" id="ARBA00022801"/>
    </source>
</evidence>
<dbReference type="GO" id="GO:0004527">
    <property type="term" value="F:exonuclease activity"/>
    <property type="evidence" value="ECO:0007669"/>
    <property type="project" value="UniProtKB-KW"/>
</dbReference>
<evidence type="ECO:0000256" key="2">
    <source>
        <dbReference type="ARBA" id="ARBA00006357"/>
    </source>
</evidence>
<gene>
    <name evidence="9" type="ORF">HETSPECPRED_008133</name>
</gene>
<dbReference type="EMBL" id="CAJPDS010000006">
    <property type="protein sequence ID" value="CAF9908616.1"/>
    <property type="molecule type" value="Genomic_DNA"/>
</dbReference>
<dbReference type="InterPro" id="IPR012337">
    <property type="entry name" value="RNaseH-like_sf"/>
</dbReference>
<feature type="compositionally biased region" description="Low complexity" evidence="7">
    <location>
        <begin position="21"/>
        <end position="32"/>
    </location>
</feature>
<evidence type="ECO:0000256" key="3">
    <source>
        <dbReference type="ARBA" id="ARBA00022722"/>
    </source>
</evidence>
<dbReference type="OrthoDB" id="206335at2759"/>
<comment type="similarity">
    <text evidence="2">Belongs to the REXO1/REXO3 family.</text>
</comment>
<feature type="compositionally biased region" description="Basic residues" evidence="7">
    <location>
        <begin position="1"/>
        <end position="10"/>
    </location>
</feature>
<reference evidence="9" key="1">
    <citation type="submission" date="2021-03" db="EMBL/GenBank/DDBJ databases">
        <authorList>
            <person name="Tagirdzhanova G."/>
        </authorList>
    </citation>
    <scope>NUCLEOTIDE SEQUENCE</scope>
</reference>
<dbReference type="AlphaFoldDB" id="A0A8H3ETH7"/>
<dbReference type="SMART" id="SM00479">
    <property type="entry name" value="EXOIII"/>
    <property type="match status" value="1"/>
</dbReference>
<evidence type="ECO:0000256" key="7">
    <source>
        <dbReference type="SAM" id="MobiDB-lite"/>
    </source>
</evidence>
<dbReference type="GO" id="GO:0003676">
    <property type="term" value="F:nucleic acid binding"/>
    <property type="evidence" value="ECO:0007669"/>
    <property type="project" value="InterPro"/>
</dbReference>
<dbReference type="PANTHER" id="PTHR12801">
    <property type="entry name" value="RNA EXONUCLEASE REXO1 / RECO3 FAMILY MEMBER-RELATED"/>
    <property type="match status" value="1"/>
</dbReference>
<dbReference type="GO" id="GO:0005634">
    <property type="term" value="C:nucleus"/>
    <property type="evidence" value="ECO:0007669"/>
    <property type="project" value="UniProtKB-SubCell"/>
</dbReference>
<evidence type="ECO:0000256" key="6">
    <source>
        <dbReference type="ARBA" id="ARBA00023242"/>
    </source>
</evidence>
<dbReference type="FunFam" id="3.30.420.10:FF:000019">
    <property type="entry name" value="RNA exonuclease NEF-sp"/>
    <property type="match status" value="1"/>
</dbReference>
<feature type="domain" description="Exonuclease" evidence="8">
    <location>
        <begin position="378"/>
        <end position="540"/>
    </location>
</feature>
<keyword evidence="5" id="KW-0269">Exonuclease</keyword>
<evidence type="ECO:0000256" key="1">
    <source>
        <dbReference type="ARBA" id="ARBA00004123"/>
    </source>
</evidence>
<sequence>MAQNDRKRKHAQYEGDYDQPSSMSLAATLASLKHPDPWTNDSKSIPERDNGGRGSDENGWTKVSRNRRRPPNKRRKRRHDDNEAGRVESQTQTQKHDTPKGNYPAVTYAALHTIQASTKISDLQSLLLYCLADGQAPQWLSVRHHGQIRKAVVLFVPGLEAGMFDGQIALPDPISDAASAEGASEADAIPNGIANAQNESQLSSQQVRNEVLRPPTAGMSPDDFLPLRLSVDKLPASLHPLAEIFEHLWRVKAPGDDKYSKVFSPLHAMLTSSFPKSRDEREAAKSMKGAKPFAGSKHWENVLTPITTFVSSKDDLLGNEYVLHPAVLTTEAERENYIAQRQGANQVAEDGWVDTKIDKLEDAEINDYPKGSLTAGRSVLAIDCEMCLVKGGEFALTRISIVDWDGTVVMDELVKPFKAIIDYLTPYSGISPAALAPITTTLPDIQTRLLSLLTPSTILLGHSLNSDLQALKLTHPFIIDTSLLYPHPRGPPLKSSLKWLSQKYLSREIQRGHGATGHDSIEDARACLDLVRLKCEKGPKWGSMDAERESIFKRLLRADGPDGSKGIGKKGAIVDHGAPEKQFAQMGAAYTIGCSSDAEVVQGVRRAVLGDEDGSIVPGGGVDFTWARFRELETLRGWNRGPSASAATSSDQPDARTLSAAVAATAAHIKTVFELLPPCTLLVVYSGTGDPRPLARLREVQRVFREEYKVKKWDELSVKWTDDEEQELRRECARARKGVGFVVVK</sequence>
<feature type="compositionally biased region" description="Basic residues" evidence="7">
    <location>
        <begin position="64"/>
        <end position="78"/>
    </location>
</feature>
<dbReference type="InterPro" id="IPR047021">
    <property type="entry name" value="REXO1/3/4-like"/>
</dbReference>
<dbReference type="Gene3D" id="3.30.420.10">
    <property type="entry name" value="Ribonuclease H-like superfamily/Ribonuclease H"/>
    <property type="match status" value="1"/>
</dbReference>
<organism evidence="9 10">
    <name type="scientific">Heterodermia speciosa</name>
    <dbReference type="NCBI Taxonomy" id="116794"/>
    <lineage>
        <taxon>Eukaryota</taxon>
        <taxon>Fungi</taxon>
        <taxon>Dikarya</taxon>
        <taxon>Ascomycota</taxon>
        <taxon>Pezizomycotina</taxon>
        <taxon>Lecanoromycetes</taxon>
        <taxon>OSLEUM clade</taxon>
        <taxon>Lecanoromycetidae</taxon>
        <taxon>Caliciales</taxon>
        <taxon>Physciaceae</taxon>
        <taxon>Heterodermia</taxon>
    </lineage>
</organism>
<keyword evidence="6" id="KW-0539">Nucleus</keyword>
<proteinExistence type="inferred from homology"/>
<dbReference type="InterPro" id="IPR036397">
    <property type="entry name" value="RNaseH_sf"/>
</dbReference>
<keyword evidence="10" id="KW-1185">Reference proteome</keyword>
<protein>
    <recommendedName>
        <fullName evidence="8">Exonuclease domain-containing protein</fullName>
    </recommendedName>
</protein>
<keyword evidence="4" id="KW-0378">Hydrolase</keyword>
<dbReference type="InterPro" id="IPR013520">
    <property type="entry name" value="Ribonucl_H"/>
</dbReference>
<comment type="caution">
    <text evidence="9">The sequence shown here is derived from an EMBL/GenBank/DDBJ whole genome shotgun (WGS) entry which is preliminary data.</text>
</comment>
<dbReference type="Proteomes" id="UP000664521">
    <property type="component" value="Unassembled WGS sequence"/>
</dbReference>
<comment type="subcellular location">
    <subcellularLocation>
        <location evidence="1">Nucleus</location>
    </subcellularLocation>
</comment>
<dbReference type="InterPro" id="IPR034922">
    <property type="entry name" value="REX1-like_exo"/>
</dbReference>
<keyword evidence="3" id="KW-0540">Nuclease</keyword>